<dbReference type="EMBL" id="JAAMPI010000226">
    <property type="protein sequence ID" value="KAF4633872.1"/>
    <property type="molecule type" value="Genomic_DNA"/>
</dbReference>
<sequence length="129" mass="14618">MELLTLRLTLYVSNENLKRVCGQEYWEKNSDSDEPQPEEESEEDIFEHEDAEQEGTVADTVSIVEAEDGSVADSLVTADVAVENMVEEEEEEILLPPLLLLKVLAETRKMASNPRPSWVRTSLQQWAPN</sequence>
<protein>
    <submittedName>
        <fullName evidence="2">Uncharacterized protein</fullName>
    </submittedName>
</protein>
<comment type="caution">
    <text evidence="2">The sequence shown here is derived from an EMBL/GenBank/DDBJ whole genome shotgun (WGS) entry which is preliminary data.</text>
</comment>
<name>A0A8H4RPV4_9HELO</name>
<feature type="compositionally biased region" description="Acidic residues" evidence="1">
    <location>
        <begin position="32"/>
        <end position="53"/>
    </location>
</feature>
<proteinExistence type="predicted"/>
<evidence type="ECO:0000256" key="1">
    <source>
        <dbReference type="SAM" id="MobiDB-lite"/>
    </source>
</evidence>
<evidence type="ECO:0000313" key="2">
    <source>
        <dbReference type="EMBL" id="KAF4633872.1"/>
    </source>
</evidence>
<gene>
    <name evidence="2" type="ORF">G7Y89_g4241</name>
</gene>
<accession>A0A8H4RPV4</accession>
<dbReference type="Proteomes" id="UP000566819">
    <property type="component" value="Unassembled WGS sequence"/>
</dbReference>
<keyword evidence="3" id="KW-1185">Reference proteome</keyword>
<feature type="region of interest" description="Disordered" evidence="1">
    <location>
        <begin position="25"/>
        <end position="55"/>
    </location>
</feature>
<organism evidence="2 3">
    <name type="scientific">Cudoniella acicularis</name>
    <dbReference type="NCBI Taxonomy" id="354080"/>
    <lineage>
        <taxon>Eukaryota</taxon>
        <taxon>Fungi</taxon>
        <taxon>Dikarya</taxon>
        <taxon>Ascomycota</taxon>
        <taxon>Pezizomycotina</taxon>
        <taxon>Leotiomycetes</taxon>
        <taxon>Helotiales</taxon>
        <taxon>Tricladiaceae</taxon>
        <taxon>Cudoniella</taxon>
    </lineage>
</organism>
<reference evidence="2 3" key="1">
    <citation type="submission" date="2020-03" db="EMBL/GenBank/DDBJ databases">
        <title>Draft Genome Sequence of Cudoniella acicularis.</title>
        <authorList>
            <person name="Buettner E."/>
            <person name="Kellner H."/>
        </authorList>
    </citation>
    <scope>NUCLEOTIDE SEQUENCE [LARGE SCALE GENOMIC DNA]</scope>
    <source>
        <strain evidence="2 3">DSM 108380</strain>
    </source>
</reference>
<evidence type="ECO:0000313" key="3">
    <source>
        <dbReference type="Proteomes" id="UP000566819"/>
    </source>
</evidence>
<dbReference type="AlphaFoldDB" id="A0A8H4RPV4"/>